<sequence length="270" mass="30942">MYVHGVSDFEVERTEFTLNQTRKSCDVIIDTLGSDITVMVDPNIDNPIEGYAEYIKYPTQATCGDRSYGIHELTPCPVAKMDYFNNFEYYMMANGYAYANQVRYNRVPVRGLETIIRINPNVKFGFVKIHTAGGNVRADLTDVHYRELKIEADHGSVDVIMNDANCTSGKFKSYIVGNRDVKVVATHDMPDYRNMIISGGSIDYDITGKCSMWARVYHIYGKIMFNDEQVNDSMRTNFANVDYDGVDITYDYRQVTELQAEEHVYVHGRR</sequence>
<dbReference type="EMBL" id="JACDUH010000003">
    <property type="protein sequence ID" value="MBA2851819.1"/>
    <property type="molecule type" value="Genomic_DNA"/>
</dbReference>
<dbReference type="AlphaFoldDB" id="A0A7J9NVW0"/>
<organism evidence="1 2">
    <name type="scientific">Methanococcus maripaludis</name>
    <name type="common">Methanococcus deltae</name>
    <dbReference type="NCBI Taxonomy" id="39152"/>
    <lineage>
        <taxon>Archaea</taxon>
        <taxon>Methanobacteriati</taxon>
        <taxon>Methanobacteriota</taxon>
        <taxon>Methanomada group</taxon>
        <taxon>Methanococci</taxon>
        <taxon>Methanococcales</taxon>
        <taxon>Methanococcaceae</taxon>
        <taxon>Methanococcus</taxon>
    </lineage>
</organism>
<reference evidence="1 2" key="1">
    <citation type="submission" date="2020-07" db="EMBL/GenBank/DDBJ databases">
        <title>Genomic Encyclopedia of Type Strains, Phase IV (KMG-V): Genome sequencing to study the core and pangenomes of soil and plant-associated prokaryotes.</title>
        <authorList>
            <person name="Whitman W."/>
        </authorList>
    </citation>
    <scope>NUCLEOTIDE SEQUENCE [LARGE SCALE GENOMIC DNA]</scope>
    <source>
        <strain evidence="1 2">A1</strain>
    </source>
</reference>
<protein>
    <recommendedName>
        <fullName evidence="3">Adhesin domain-containing protein</fullName>
    </recommendedName>
</protein>
<proteinExistence type="predicted"/>
<evidence type="ECO:0000313" key="2">
    <source>
        <dbReference type="Proteomes" id="UP000564425"/>
    </source>
</evidence>
<name>A0A7J9NVW0_METMI</name>
<dbReference type="Proteomes" id="UP000564425">
    <property type="component" value="Unassembled WGS sequence"/>
</dbReference>
<accession>A0A7J9NVW0</accession>
<evidence type="ECO:0000313" key="1">
    <source>
        <dbReference type="EMBL" id="MBA2851819.1"/>
    </source>
</evidence>
<comment type="caution">
    <text evidence="1">The sequence shown here is derived from an EMBL/GenBank/DDBJ whole genome shotgun (WGS) entry which is preliminary data.</text>
</comment>
<evidence type="ECO:0008006" key="3">
    <source>
        <dbReference type="Google" id="ProtNLM"/>
    </source>
</evidence>
<gene>
    <name evidence="1" type="ORF">HNP86_001978</name>
</gene>
<dbReference type="RefSeq" id="WP_181501638.1">
    <property type="nucleotide sequence ID" value="NZ_JACDUH010000003.1"/>
</dbReference>